<name>A0A5Q3QDR7_9PSEU</name>
<accession>A0A5Q3QDR7</accession>
<dbReference type="SUPFAM" id="SSF55729">
    <property type="entry name" value="Acyl-CoA N-acyltransferases (Nat)"/>
    <property type="match status" value="1"/>
</dbReference>
<dbReference type="Proteomes" id="UP000371041">
    <property type="component" value="Chromosome"/>
</dbReference>
<feature type="domain" description="N-acetyltransferase" evidence="1">
    <location>
        <begin position="115"/>
        <end position="173"/>
    </location>
</feature>
<gene>
    <name evidence="2" type="ORF">GIY23_09050</name>
</gene>
<dbReference type="PANTHER" id="PTHR42791">
    <property type="entry name" value="GNAT FAMILY ACETYLTRANSFERASE"/>
    <property type="match status" value="1"/>
</dbReference>
<keyword evidence="2" id="KW-0808">Transferase</keyword>
<dbReference type="Gene3D" id="3.40.630.30">
    <property type="match status" value="1"/>
</dbReference>
<reference evidence="3" key="1">
    <citation type="submission" date="2019-11" db="EMBL/GenBank/DDBJ databases">
        <title>The complete genome sequence of Saccharopolyspora sp. E2A.</title>
        <authorList>
            <person name="Zhang G."/>
        </authorList>
    </citation>
    <scope>NUCLEOTIDE SEQUENCE [LARGE SCALE GENOMIC DNA]</scope>
    <source>
        <strain evidence="3">E2A</strain>
    </source>
</reference>
<dbReference type="Pfam" id="PF13508">
    <property type="entry name" value="Acetyltransf_7"/>
    <property type="match status" value="1"/>
</dbReference>
<proteinExistence type="predicted"/>
<evidence type="ECO:0000313" key="3">
    <source>
        <dbReference type="Proteomes" id="UP000371041"/>
    </source>
</evidence>
<organism evidence="2 3">
    <name type="scientific">Allosaccharopolyspora coralli</name>
    <dbReference type="NCBI Taxonomy" id="2665642"/>
    <lineage>
        <taxon>Bacteria</taxon>
        <taxon>Bacillati</taxon>
        <taxon>Actinomycetota</taxon>
        <taxon>Actinomycetes</taxon>
        <taxon>Pseudonocardiales</taxon>
        <taxon>Pseudonocardiaceae</taxon>
        <taxon>Allosaccharopolyspora</taxon>
    </lineage>
</organism>
<dbReference type="EMBL" id="CP045929">
    <property type="protein sequence ID" value="QGK69645.1"/>
    <property type="molecule type" value="Genomic_DNA"/>
</dbReference>
<protein>
    <submittedName>
        <fullName evidence="2">GNAT family N-acetyltransferase</fullName>
    </submittedName>
</protein>
<dbReference type="InterPro" id="IPR052523">
    <property type="entry name" value="Trichothecene_AcTrans"/>
</dbReference>
<dbReference type="InterPro" id="IPR016181">
    <property type="entry name" value="Acyl_CoA_acyltransferase"/>
</dbReference>
<keyword evidence="3" id="KW-1185">Reference proteome</keyword>
<dbReference type="InterPro" id="IPR000182">
    <property type="entry name" value="GNAT_dom"/>
</dbReference>
<dbReference type="PANTHER" id="PTHR42791:SF1">
    <property type="entry name" value="N-ACETYLTRANSFERASE DOMAIN-CONTAINING PROTEIN"/>
    <property type="match status" value="1"/>
</dbReference>
<dbReference type="AlphaFoldDB" id="A0A5Q3QDR7"/>
<dbReference type="RefSeq" id="WP_154076239.1">
    <property type="nucleotide sequence ID" value="NZ_CP045929.1"/>
</dbReference>
<evidence type="ECO:0000313" key="2">
    <source>
        <dbReference type="EMBL" id="QGK69645.1"/>
    </source>
</evidence>
<dbReference type="GO" id="GO:0016747">
    <property type="term" value="F:acyltransferase activity, transferring groups other than amino-acyl groups"/>
    <property type="evidence" value="ECO:0007669"/>
    <property type="project" value="InterPro"/>
</dbReference>
<evidence type="ECO:0000259" key="1">
    <source>
        <dbReference type="Pfam" id="PF13508"/>
    </source>
</evidence>
<sequence>MSSTIVRCTPSDSEHVTGVVRRAFQDNPVTGWLGATMTDDVDRDRLFHEYFRVFVDHALQRGQVEATADGHGVALWLLPDDEGPAEYEERMAAITGEYYPRFEALDSRMHAAHPEDRVHHLAFLAVEPGVQSRGHGTDLLLHHHATLDEQGVPGYLEASAPRNRALYERMGYTLTGATIDLPDGPSMWPMMKPPA</sequence>
<dbReference type="KEGG" id="sace:GIY23_09050"/>